<sequence>MPTTKIAKEKLPGRFGDLVGLMPPQALMDDVHYENMVEMIDRLMAAGKLTKGQELYMETLVQLVQAYEARHHGIDTTDLSGIDALRRLLAENDMNASDLAR</sequence>
<comment type="caution">
    <text evidence="1">The sequence shown here is derived from an EMBL/GenBank/DDBJ whole genome shotgun (WGS) entry which is preliminary data.</text>
</comment>
<reference evidence="1" key="1">
    <citation type="journal article" date="2015" name="Nature">
        <title>Complex archaea that bridge the gap between prokaryotes and eukaryotes.</title>
        <authorList>
            <person name="Spang A."/>
            <person name="Saw J.H."/>
            <person name="Jorgensen S.L."/>
            <person name="Zaremba-Niedzwiedzka K."/>
            <person name="Martijn J."/>
            <person name="Lind A.E."/>
            <person name="van Eijk R."/>
            <person name="Schleper C."/>
            <person name="Guy L."/>
            <person name="Ettema T.J."/>
        </authorList>
    </citation>
    <scope>NUCLEOTIDE SEQUENCE</scope>
</reference>
<protein>
    <submittedName>
        <fullName evidence="1">Uncharacterized protein</fullName>
    </submittedName>
</protein>
<organism evidence="1">
    <name type="scientific">marine sediment metagenome</name>
    <dbReference type="NCBI Taxonomy" id="412755"/>
    <lineage>
        <taxon>unclassified sequences</taxon>
        <taxon>metagenomes</taxon>
        <taxon>ecological metagenomes</taxon>
    </lineage>
</organism>
<feature type="non-terminal residue" evidence="1">
    <location>
        <position position="101"/>
    </location>
</feature>
<gene>
    <name evidence="1" type="ORF">LCGC14_3090710</name>
</gene>
<name>A0A0F8Z0Z9_9ZZZZ</name>
<proteinExistence type="predicted"/>
<dbReference type="AlphaFoldDB" id="A0A0F8Z0Z9"/>
<accession>A0A0F8Z0Z9</accession>
<dbReference type="EMBL" id="LAZR01066303">
    <property type="protein sequence ID" value="KKK53841.1"/>
    <property type="molecule type" value="Genomic_DNA"/>
</dbReference>
<evidence type="ECO:0000313" key="1">
    <source>
        <dbReference type="EMBL" id="KKK53841.1"/>
    </source>
</evidence>